<evidence type="ECO:0000256" key="4">
    <source>
        <dbReference type="PROSITE-ProRule" id="PRU00134"/>
    </source>
</evidence>
<evidence type="ECO:0000259" key="5">
    <source>
        <dbReference type="PROSITE" id="PS50865"/>
    </source>
</evidence>
<dbReference type="AlphaFoldDB" id="R7RXR6"/>
<evidence type="ECO:0000313" key="6">
    <source>
        <dbReference type="EMBL" id="EIM80129.1"/>
    </source>
</evidence>
<proteinExistence type="predicted"/>
<dbReference type="RefSeq" id="XP_007310743.1">
    <property type="nucleotide sequence ID" value="XM_007310681.1"/>
</dbReference>
<dbReference type="eggNOG" id="ENOG502RCM0">
    <property type="taxonomic scope" value="Eukaryota"/>
</dbReference>
<dbReference type="Proteomes" id="UP000053927">
    <property type="component" value="Unassembled WGS sequence"/>
</dbReference>
<dbReference type="GeneID" id="18797711"/>
<dbReference type="Gene3D" id="6.10.140.2220">
    <property type="match status" value="1"/>
</dbReference>
<evidence type="ECO:0000256" key="3">
    <source>
        <dbReference type="ARBA" id="ARBA00022833"/>
    </source>
</evidence>
<evidence type="ECO:0000256" key="2">
    <source>
        <dbReference type="ARBA" id="ARBA00022771"/>
    </source>
</evidence>
<dbReference type="PROSITE" id="PS50865">
    <property type="entry name" value="ZF_MYND_2"/>
    <property type="match status" value="1"/>
</dbReference>
<evidence type="ECO:0000313" key="7">
    <source>
        <dbReference type="Proteomes" id="UP000053927"/>
    </source>
</evidence>
<keyword evidence="2 4" id="KW-0863">Zinc-finger</keyword>
<feature type="domain" description="MYND-type" evidence="5">
    <location>
        <begin position="32"/>
        <end position="73"/>
    </location>
</feature>
<dbReference type="GO" id="GO:0008270">
    <property type="term" value="F:zinc ion binding"/>
    <property type="evidence" value="ECO:0007669"/>
    <property type="project" value="UniProtKB-KW"/>
</dbReference>
<protein>
    <recommendedName>
        <fullName evidence="5">MYND-type domain-containing protein</fullName>
    </recommendedName>
</protein>
<sequence length="242" mass="27292">MVIMGNTGAPIVTSKEELLQVIPRRGPIHRPCAKCQKSPEKGKTFMECAQCKQSHYCGRECQKAHWKEHKPLCLQRKAQQEGWARAEEAALKAGKIFYSPKTSQAWYRKNTDIVSHATFHVLELYKGPSASLHRTHIAWFELSFDKDKPKDVDAISLHDVKAAPLDIIGERILGAATVAHIKHGIELGMMPCIMTNKELNAMTMEMHQAPEWRLYTSGLKKPDENWKIHCILMAGGALDKVV</sequence>
<accession>R7RXR6</accession>
<dbReference type="Pfam" id="PF01753">
    <property type="entry name" value="zf-MYND"/>
    <property type="match status" value="1"/>
</dbReference>
<keyword evidence="3" id="KW-0862">Zinc</keyword>
<reference evidence="7" key="1">
    <citation type="journal article" date="2012" name="Science">
        <title>The Paleozoic origin of enzymatic lignin decomposition reconstructed from 31 fungal genomes.</title>
        <authorList>
            <person name="Floudas D."/>
            <person name="Binder M."/>
            <person name="Riley R."/>
            <person name="Barry K."/>
            <person name="Blanchette R.A."/>
            <person name="Henrissat B."/>
            <person name="Martinez A.T."/>
            <person name="Otillar R."/>
            <person name="Spatafora J.W."/>
            <person name="Yadav J.S."/>
            <person name="Aerts A."/>
            <person name="Benoit I."/>
            <person name="Boyd A."/>
            <person name="Carlson A."/>
            <person name="Copeland A."/>
            <person name="Coutinho P.M."/>
            <person name="de Vries R.P."/>
            <person name="Ferreira P."/>
            <person name="Findley K."/>
            <person name="Foster B."/>
            <person name="Gaskell J."/>
            <person name="Glotzer D."/>
            <person name="Gorecki P."/>
            <person name="Heitman J."/>
            <person name="Hesse C."/>
            <person name="Hori C."/>
            <person name="Igarashi K."/>
            <person name="Jurgens J.A."/>
            <person name="Kallen N."/>
            <person name="Kersten P."/>
            <person name="Kohler A."/>
            <person name="Kuees U."/>
            <person name="Kumar T.K.A."/>
            <person name="Kuo A."/>
            <person name="LaButti K."/>
            <person name="Larrondo L.F."/>
            <person name="Lindquist E."/>
            <person name="Ling A."/>
            <person name="Lombard V."/>
            <person name="Lucas S."/>
            <person name="Lundell T."/>
            <person name="Martin R."/>
            <person name="McLaughlin D.J."/>
            <person name="Morgenstern I."/>
            <person name="Morin E."/>
            <person name="Murat C."/>
            <person name="Nagy L.G."/>
            <person name="Nolan M."/>
            <person name="Ohm R.A."/>
            <person name="Patyshakuliyeva A."/>
            <person name="Rokas A."/>
            <person name="Ruiz-Duenas F.J."/>
            <person name="Sabat G."/>
            <person name="Salamov A."/>
            <person name="Samejima M."/>
            <person name="Schmutz J."/>
            <person name="Slot J.C."/>
            <person name="St John F."/>
            <person name="Stenlid J."/>
            <person name="Sun H."/>
            <person name="Sun S."/>
            <person name="Syed K."/>
            <person name="Tsang A."/>
            <person name="Wiebenga A."/>
            <person name="Young D."/>
            <person name="Pisabarro A."/>
            <person name="Eastwood D.C."/>
            <person name="Martin F."/>
            <person name="Cullen D."/>
            <person name="Grigoriev I.V."/>
            <person name="Hibbett D.S."/>
        </authorList>
    </citation>
    <scope>NUCLEOTIDE SEQUENCE [LARGE SCALE GENOMIC DNA]</scope>
    <source>
        <strain evidence="7">FP-91666</strain>
    </source>
</reference>
<dbReference type="OrthoDB" id="432970at2759"/>
<organism evidence="6 7">
    <name type="scientific">Stereum hirsutum (strain FP-91666)</name>
    <name type="common">White-rot fungus</name>
    <dbReference type="NCBI Taxonomy" id="721885"/>
    <lineage>
        <taxon>Eukaryota</taxon>
        <taxon>Fungi</taxon>
        <taxon>Dikarya</taxon>
        <taxon>Basidiomycota</taxon>
        <taxon>Agaricomycotina</taxon>
        <taxon>Agaricomycetes</taxon>
        <taxon>Russulales</taxon>
        <taxon>Stereaceae</taxon>
        <taxon>Stereum</taxon>
    </lineage>
</organism>
<dbReference type="EMBL" id="JH687399">
    <property type="protein sequence ID" value="EIM80129.1"/>
    <property type="molecule type" value="Genomic_DNA"/>
</dbReference>
<keyword evidence="1" id="KW-0479">Metal-binding</keyword>
<gene>
    <name evidence="6" type="ORF">STEHIDRAFT_126125</name>
</gene>
<dbReference type="OMA" id="VEFAAYH"/>
<name>R7RXR6_STEHR</name>
<keyword evidence="7" id="KW-1185">Reference proteome</keyword>
<dbReference type="InterPro" id="IPR002893">
    <property type="entry name" value="Znf_MYND"/>
</dbReference>
<evidence type="ECO:0000256" key="1">
    <source>
        <dbReference type="ARBA" id="ARBA00022723"/>
    </source>
</evidence>
<dbReference type="SUPFAM" id="SSF144232">
    <property type="entry name" value="HIT/MYND zinc finger-like"/>
    <property type="match status" value="1"/>
</dbReference>
<dbReference type="KEGG" id="shs:STEHIDRAFT_126125"/>